<dbReference type="CDD" id="cd00680">
    <property type="entry name" value="RHO_alpha_C"/>
    <property type="match status" value="1"/>
</dbReference>
<evidence type="ECO:0000313" key="9">
    <source>
        <dbReference type="Proteomes" id="UP000183685"/>
    </source>
</evidence>
<dbReference type="GO" id="GO:0005506">
    <property type="term" value="F:iron ion binding"/>
    <property type="evidence" value="ECO:0007669"/>
    <property type="project" value="InterPro"/>
</dbReference>
<evidence type="ECO:0000313" key="8">
    <source>
        <dbReference type="EMBL" id="SDE51200.1"/>
    </source>
</evidence>
<dbReference type="PANTHER" id="PTHR43756:SF5">
    <property type="entry name" value="CHOLINE MONOOXYGENASE, CHLOROPLASTIC"/>
    <property type="match status" value="1"/>
</dbReference>
<dbReference type="PRINTS" id="PR00090">
    <property type="entry name" value="RNGDIOXGNASE"/>
</dbReference>
<accession>A0A1G7DJI0</accession>
<dbReference type="CDD" id="cd03469">
    <property type="entry name" value="Rieske_RO_Alpha_N"/>
    <property type="match status" value="1"/>
</dbReference>
<dbReference type="InterPro" id="IPR036922">
    <property type="entry name" value="Rieske_2Fe-2S_sf"/>
</dbReference>
<evidence type="ECO:0000259" key="7">
    <source>
        <dbReference type="PROSITE" id="PS51296"/>
    </source>
</evidence>
<comment type="cofactor">
    <cofactor evidence="1">
        <name>Fe cation</name>
        <dbReference type="ChEBI" id="CHEBI:24875"/>
    </cofactor>
</comment>
<dbReference type="InterPro" id="IPR001663">
    <property type="entry name" value="Rng_hydr_dOase-A"/>
</dbReference>
<keyword evidence="3" id="KW-0479">Metal-binding</keyword>
<dbReference type="STRING" id="637679.GCA_001550055_02181"/>
<dbReference type="Pfam" id="PF00355">
    <property type="entry name" value="Rieske"/>
    <property type="match status" value="1"/>
</dbReference>
<reference evidence="8 9" key="1">
    <citation type="submission" date="2016-10" db="EMBL/GenBank/DDBJ databases">
        <authorList>
            <person name="de Groot N.N."/>
        </authorList>
    </citation>
    <scope>NUCLEOTIDE SEQUENCE [LARGE SCALE GENOMIC DNA]</scope>
    <source>
        <strain evidence="8 9">CGMCC 1.9109</strain>
    </source>
</reference>
<evidence type="ECO:0000256" key="1">
    <source>
        <dbReference type="ARBA" id="ARBA00001962"/>
    </source>
</evidence>
<feature type="domain" description="Rieske" evidence="7">
    <location>
        <begin position="31"/>
        <end position="140"/>
    </location>
</feature>
<dbReference type="Gene3D" id="2.102.10.10">
    <property type="entry name" value="Rieske [2Fe-2S] iron-sulphur domain"/>
    <property type="match status" value="1"/>
</dbReference>
<dbReference type="PANTHER" id="PTHR43756">
    <property type="entry name" value="CHOLINE MONOOXYGENASE, CHLOROPLASTIC"/>
    <property type="match status" value="1"/>
</dbReference>
<keyword evidence="4" id="KW-0560">Oxidoreductase</keyword>
<dbReference type="PROSITE" id="PS51296">
    <property type="entry name" value="RIESKE"/>
    <property type="match status" value="1"/>
</dbReference>
<evidence type="ECO:0000256" key="5">
    <source>
        <dbReference type="ARBA" id="ARBA00023004"/>
    </source>
</evidence>
<keyword evidence="8" id="KW-0223">Dioxygenase</keyword>
<proteinExistence type="predicted"/>
<evidence type="ECO:0000256" key="2">
    <source>
        <dbReference type="ARBA" id="ARBA00022714"/>
    </source>
</evidence>
<dbReference type="InterPro" id="IPR017941">
    <property type="entry name" value="Rieske_2Fe-2S"/>
</dbReference>
<dbReference type="OrthoDB" id="7456916at2"/>
<keyword evidence="6" id="KW-0411">Iron-sulfur</keyword>
<dbReference type="Pfam" id="PF00848">
    <property type="entry name" value="Ring_hydroxyl_A"/>
    <property type="match status" value="1"/>
</dbReference>
<evidence type="ECO:0000256" key="3">
    <source>
        <dbReference type="ARBA" id="ARBA00022723"/>
    </source>
</evidence>
<dbReference type="Gene3D" id="3.90.380.10">
    <property type="entry name" value="Naphthalene 1,2-dioxygenase Alpha Subunit, Chain A, domain 1"/>
    <property type="match status" value="1"/>
</dbReference>
<dbReference type="GO" id="GO:0051213">
    <property type="term" value="F:dioxygenase activity"/>
    <property type="evidence" value="ECO:0007669"/>
    <property type="project" value="UniProtKB-KW"/>
</dbReference>
<keyword evidence="5" id="KW-0408">Iron</keyword>
<dbReference type="InterPro" id="IPR015879">
    <property type="entry name" value="Ring_hydroxy_dOase_asu_C_dom"/>
</dbReference>
<dbReference type="GO" id="GO:0051537">
    <property type="term" value="F:2 iron, 2 sulfur cluster binding"/>
    <property type="evidence" value="ECO:0007669"/>
    <property type="project" value="UniProtKB-KW"/>
</dbReference>
<organism evidence="8 9">
    <name type="scientific">Kordiimonas lacus</name>
    <dbReference type="NCBI Taxonomy" id="637679"/>
    <lineage>
        <taxon>Bacteria</taxon>
        <taxon>Pseudomonadati</taxon>
        <taxon>Pseudomonadota</taxon>
        <taxon>Alphaproteobacteria</taxon>
        <taxon>Kordiimonadales</taxon>
        <taxon>Kordiimonadaceae</taxon>
        <taxon>Kordiimonas</taxon>
    </lineage>
</organism>
<evidence type="ECO:0000256" key="4">
    <source>
        <dbReference type="ARBA" id="ARBA00023002"/>
    </source>
</evidence>
<gene>
    <name evidence="8" type="ORF">SAMN04488071_3125</name>
</gene>
<protein>
    <submittedName>
        <fullName evidence="8">Phenylpropionate dioxygenase, large terminal subunit</fullName>
    </submittedName>
</protein>
<name>A0A1G7DJI0_9PROT</name>
<dbReference type="SUPFAM" id="SSF55961">
    <property type="entry name" value="Bet v1-like"/>
    <property type="match status" value="1"/>
</dbReference>
<dbReference type="RefSeq" id="WP_068304918.1">
    <property type="nucleotide sequence ID" value="NZ_FNAK01000007.1"/>
</dbReference>
<keyword evidence="9" id="KW-1185">Reference proteome</keyword>
<sequence>MTAAFESLPSWAYYDEAYFAREMEAVVRPAWQLVCHQNDVPNAGDYVTLDILNERLVAVRGKDGKARVFHNVCRHRGSRLLEGNDGSCPGRIRCPYHAWTWDFEGTLVNVPYERDFESFNRADHFLPEAESCEFLGFIWARLVPGGPSIEDQFAPYLDELSRYRVEEMQPLGRLTLRPRAVNWKQIADNYADALHIPVAHPGLSGLVGNTYGMEVQGDIHKMWGDVMETRKDSWSTRHYKSLLPKVDHLPEHLQRHWCYYRLWPNVAFDVYPDQIDFMQFIPVSATETLIREVAYVLPDERRETQAARYLNWRINREVNAEDTVIINRVQDGMASSSFSKGPLAKTEVCLLDSVRRIREALPEEFGAKI</sequence>
<evidence type="ECO:0000256" key="6">
    <source>
        <dbReference type="ARBA" id="ARBA00023014"/>
    </source>
</evidence>
<dbReference type="AlphaFoldDB" id="A0A1G7DJI0"/>
<dbReference type="Proteomes" id="UP000183685">
    <property type="component" value="Unassembled WGS sequence"/>
</dbReference>
<keyword evidence="2" id="KW-0001">2Fe-2S</keyword>
<dbReference type="SUPFAM" id="SSF50022">
    <property type="entry name" value="ISP domain"/>
    <property type="match status" value="1"/>
</dbReference>
<dbReference type="EMBL" id="FNAK01000007">
    <property type="protein sequence ID" value="SDE51200.1"/>
    <property type="molecule type" value="Genomic_DNA"/>
</dbReference>